<name>A0ABS1WJ87_9FLAO</name>
<protein>
    <submittedName>
        <fullName evidence="1">DUF1697 domain-containing protein</fullName>
    </submittedName>
</protein>
<dbReference type="Pfam" id="PF08002">
    <property type="entry name" value="DUF1697"/>
    <property type="match status" value="1"/>
</dbReference>
<reference evidence="1 2" key="1">
    <citation type="submission" date="2020-12" db="EMBL/GenBank/DDBJ databases">
        <title>Olleya sediminilitoris sp. nov., isolated from a tidal flat.</title>
        <authorList>
            <person name="Park S."/>
            <person name="Yoon J.-H."/>
        </authorList>
    </citation>
    <scope>NUCLEOTIDE SEQUENCE [LARGE SCALE GENOMIC DNA]</scope>
    <source>
        <strain evidence="1 2">YSTF-M6</strain>
    </source>
</reference>
<dbReference type="RefSeq" id="WP_116824126.1">
    <property type="nucleotide sequence ID" value="NZ_JAEMEF010000003.1"/>
</dbReference>
<dbReference type="PANTHER" id="PTHR36439">
    <property type="entry name" value="BLL4334 PROTEIN"/>
    <property type="match status" value="1"/>
</dbReference>
<comment type="caution">
    <text evidence="1">The sequence shown here is derived from an EMBL/GenBank/DDBJ whole genome shotgun (WGS) entry which is preliminary data.</text>
</comment>
<dbReference type="Proteomes" id="UP000605013">
    <property type="component" value="Unassembled WGS sequence"/>
</dbReference>
<organism evidence="1 2">
    <name type="scientific">Olleya sediminilitoris</name>
    <dbReference type="NCBI Taxonomy" id="2795739"/>
    <lineage>
        <taxon>Bacteria</taxon>
        <taxon>Pseudomonadati</taxon>
        <taxon>Bacteroidota</taxon>
        <taxon>Flavobacteriia</taxon>
        <taxon>Flavobacteriales</taxon>
        <taxon>Flavobacteriaceae</taxon>
    </lineage>
</organism>
<dbReference type="PIRSF" id="PIRSF008502">
    <property type="entry name" value="UCP008502"/>
    <property type="match status" value="1"/>
</dbReference>
<sequence>MIIYLAFLRGINVGGHNKIPMQELRTLLSDIGLKDVKTYIQTGNVVFKTYQTDIQKLTLKIENAITENFQFTIPVLIKTPEDISNLLSKCPFNQTEKESSYFALLFNDITETQNNLINTFSFPNEKFEAIKDCIYLYSSTGYGRAKANNNFFEKKIKLTATTRNYKTLVKMISLSEG</sequence>
<proteinExistence type="predicted"/>
<keyword evidence="2" id="KW-1185">Reference proteome</keyword>
<accession>A0ABS1WJ87</accession>
<evidence type="ECO:0000313" key="1">
    <source>
        <dbReference type="EMBL" id="MBL7559185.1"/>
    </source>
</evidence>
<dbReference type="InterPro" id="IPR012545">
    <property type="entry name" value="DUF1697"/>
</dbReference>
<dbReference type="Gene3D" id="3.30.70.1280">
    <property type="entry name" value="SP0830-like domains"/>
    <property type="match status" value="1"/>
</dbReference>
<evidence type="ECO:0000313" key="2">
    <source>
        <dbReference type="Proteomes" id="UP000605013"/>
    </source>
</evidence>
<dbReference type="SUPFAM" id="SSF160379">
    <property type="entry name" value="SP0830-like"/>
    <property type="match status" value="1"/>
</dbReference>
<dbReference type="EMBL" id="JAEMEF010000003">
    <property type="protein sequence ID" value="MBL7559185.1"/>
    <property type="molecule type" value="Genomic_DNA"/>
</dbReference>
<gene>
    <name evidence="1" type="ORF">JAO71_05145</name>
</gene>
<dbReference type="PANTHER" id="PTHR36439:SF1">
    <property type="entry name" value="DUF1697 DOMAIN-CONTAINING PROTEIN"/>
    <property type="match status" value="1"/>
</dbReference>